<comment type="caution">
    <text evidence="7">The sequence shown here is derived from an EMBL/GenBank/DDBJ whole genome shotgun (WGS) entry which is preliminary data.</text>
</comment>
<accession>A0A8T0V808</accession>
<dbReference type="Proteomes" id="UP000823388">
    <property type="component" value="Chromosome 2N"/>
</dbReference>
<keyword evidence="8" id="KW-1185">Reference proteome</keyword>
<keyword evidence="5 6" id="KW-0472">Membrane</keyword>
<protein>
    <submittedName>
        <fullName evidence="7">Uncharacterized protein</fullName>
    </submittedName>
</protein>
<evidence type="ECO:0000256" key="2">
    <source>
        <dbReference type="ARBA" id="ARBA00009700"/>
    </source>
</evidence>
<evidence type="ECO:0000313" key="7">
    <source>
        <dbReference type="EMBL" id="KAG2632881.1"/>
    </source>
</evidence>
<evidence type="ECO:0000256" key="6">
    <source>
        <dbReference type="SAM" id="Phobius"/>
    </source>
</evidence>
<dbReference type="GO" id="GO:0016020">
    <property type="term" value="C:membrane"/>
    <property type="evidence" value="ECO:0007669"/>
    <property type="project" value="UniProtKB-SubCell"/>
</dbReference>
<reference evidence="7" key="1">
    <citation type="submission" date="2020-05" db="EMBL/GenBank/DDBJ databases">
        <title>WGS assembly of Panicum virgatum.</title>
        <authorList>
            <person name="Lovell J.T."/>
            <person name="Jenkins J."/>
            <person name="Shu S."/>
            <person name="Juenger T.E."/>
            <person name="Schmutz J."/>
        </authorList>
    </citation>
    <scope>NUCLEOTIDE SEQUENCE</scope>
    <source>
        <strain evidence="7">AP13</strain>
    </source>
</reference>
<evidence type="ECO:0000256" key="3">
    <source>
        <dbReference type="ARBA" id="ARBA00022692"/>
    </source>
</evidence>
<name>A0A8T0V808_PANVG</name>
<comment type="similarity">
    <text evidence="2">Belongs to the TMEM120 family.</text>
</comment>
<dbReference type="EMBL" id="CM029040">
    <property type="protein sequence ID" value="KAG2632881.1"/>
    <property type="molecule type" value="Genomic_DNA"/>
</dbReference>
<proteinExistence type="inferred from homology"/>
<organism evidence="7 8">
    <name type="scientific">Panicum virgatum</name>
    <name type="common">Blackwell switchgrass</name>
    <dbReference type="NCBI Taxonomy" id="38727"/>
    <lineage>
        <taxon>Eukaryota</taxon>
        <taxon>Viridiplantae</taxon>
        <taxon>Streptophyta</taxon>
        <taxon>Embryophyta</taxon>
        <taxon>Tracheophyta</taxon>
        <taxon>Spermatophyta</taxon>
        <taxon>Magnoliopsida</taxon>
        <taxon>Liliopsida</taxon>
        <taxon>Poales</taxon>
        <taxon>Poaceae</taxon>
        <taxon>PACMAD clade</taxon>
        <taxon>Panicoideae</taxon>
        <taxon>Panicodae</taxon>
        <taxon>Paniceae</taxon>
        <taxon>Panicinae</taxon>
        <taxon>Panicum</taxon>
        <taxon>Panicum sect. Hiantes</taxon>
    </lineage>
</organism>
<evidence type="ECO:0000313" key="8">
    <source>
        <dbReference type="Proteomes" id="UP000823388"/>
    </source>
</evidence>
<keyword evidence="4 6" id="KW-1133">Transmembrane helix</keyword>
<evidence type="ECO:0000256" key="1">
    <source>
        <dbReference type="ARBA" id="ARBA00004141"/>
    </source>
</evidence>
<evidence type="ECO:0000256" key="5">
    <source>
        <dbReference type="ARBA" id="ARBA00023136"/>
    </source>
</evidence>
<evidence type="ECO:0000256" key="4">
    <source>
        <dbReference type="ARBA" id="ARBA00022989"/>
    </source>
</evidence>
<dbReference type="PANTHER" id="PTHR21433:SF4">
    <property type="entry name" value="OS02G0106800 PROTEIN"/>
    <property type="match status" value="1"/>
</dbReference>
<sequence length="187" mass="21434">MVDMGCLPAWAVQIYQAWLLFLYTTFALRENALIANGSHIRPWWIYHHYLAMVMVLISVTCEINGQPDCSIKQRGVKLFLRWAIMQGIAVHLQNRYQRQRLRSQIALGKTWQHVCSWFVQLVGKARDLEGRKFDRKSNYLQGQVGVQSNLFCGVHCSQTVSNGKLVSIATHSDKVKTKALESNKTLI</sequence>
<feature type="transmembrane region" description="Helical" evidence="6">
    <location>
        <begin position="7"/>
        <end position="26"/>
    </location>
</feature>
<keyword evidence="3 6" id="KW-0812">Transmembrane</keyword>
<feature type="transmembrane region" description="Helical" evidence="6">
    <location>
        <begin position="46"/>
        <end position="65"/>
    </location>
</feature>
<dbReference type="InterPro" id="IPR012926">
    <property type="entry name" value="TMEM120A/B"/>
</dbReference>
<gene>
    <name evidence="7" type="ORF">PVAP13_2NG121500</name>
</gene>
<dbReference type="PANTHER" id="PTHR21433">
    <property type="entry name" value="TRANSMEMBRANE PROTEIN INDUCED BY TUMOR NECROSIS FACTOR ALPHA"/>
    <property type="match status" value="1"/>
</dbReference>
<dbReference type="Pfam" id="PF07851">
    <property type="entry name" value="TMEM120A-B"/>
    <property type="match status" value="1"/>
</dbReference>
<dbReference type="AlphaFoldDB" id="A0A8T0V808"/>
<comment type="subcellular location">
    <subcellularLocation>
        <location evidence="1">Membrane</location>
        <topology evidence="1">Multi-pass membrane protein</topology>
    </subcellularLocation>
</comment>